<comment type="miscellaneous">
    <text evidence="8">During catalysis, the active site Cys acts as a nucleophile attacking the alpha-carbonyl group of tRNA-bound glutamate with the formation of a thioester intermediate between enzyme and glutamate, and the concomitant release of tRNA(Glu). The thioester intermediate is finally reduced by direct hydride transfer from NADPH, to form the product GSA.</text>
</comment>
<dbReference type="SUPFAM" id="SSF51735">
    <property type="entry name" value="NAD(P)-binding Rossmann-fold domains"/>
    <property type="match status" value="1"/>
</dbReference>
<feature type="domain" description="Tetrapyrrole biosynthesis glutamyl-tRNA reductase dimerisation" evidence="13">
    <location>
        <begin position="316"/>
        <end position="414"/>
    </location>
</feature>
<dbReference type="Pfam" id="PF05201">
    <property type="entry name" value="GlutR_N"/>
    <property type="match status" value="1"/>
</dbReference>
<evidence type="ECO:0000256" key="4">
    <source>
        <dbReference type="ARBA" id="ARBA00022857"/>
    </source>
</evidence>
<keyword evidence="4 8" id="KW-0521">NADP</keyword>
<feature type="active site" description="Nucleophile" evidence="8 9">
    <location>
        <position position="52"/>
    </location>
</feature>
<dbReference type="InterPro" id="IPR036343">
    <property type="entry name" value="GluRdtase_N_sf"/>
</dbReference>
<comment type="domain">
    <text evidence="8">Possesses an unusual extended V-shaped dimeric structure with each monomer consisting of three distinct domains arranged along a curved 'spinal' alpha-helix. The N-terminal catalytic domain specifically recognizes the glutamate moiety of the substrate. The second domain is the NADPH-binding domain, and the third C-terminal domain is responsible for dimerization.</text>
</comment>
<dbReference type="InterPro" id="IPR015895">
    <property type="entry name" value="4pyrrol_synth_GluRdtase_N"/>
</dbReference>
<proteinExistence type="inferred from homology"/>
<evidence type="ECO:0000256" key="5">
    <source>
        <dbReference type="ARBA" id="ARBA00023002"/>
    </source>
</evidence>
<dbReference type="HOGENOM" id="CLU_035113_1_0_9"/>
<evidence type="ECO:0000256" key="11">
    <source>
        <dbReference type="PIRSR" id="PIRSR000445-3"/>
    </source>
</evidence>
<dbReference type="InterPro" id="IPR006151">
    <property type="entry name" value="Shikm_DH/Glu-tRNA_Rdtase"/>
</dbReference>
<evidence type="ECO:0000256" key="3">
    <source>
        <dbReference type="ARBA" id="ARBA00012970"/>
    </source>
</evidence>
<dbReference type="InterPro" id="IPR036291">
    <property type="entry name" value="NAD(P)-bd_dom_sf"/>
</dbReference>
<dbReference type="PANTHER" id="PTHR43120">
    <property type="entry name" value="GLUTAMYL-TRNA REDUCTASE 1, CHLOROPLASTIC"/>
    <property type="match status" value="1"/>
</dbReference>
<comment type="caution">
    <text evidence="8">Lacks conserved residue(s) required for the propagation of feature annotation.</text>
</comment>
<evidence type="ECO:0000256" key="2">
    <source>
        <dbReference type="ARBA" id="ARBA00005916"/>
    </source>
</evidence>
<dbReference type="Proteomes" id="UP000007041">
    <property type="component" value="Chromosome"/>
</dbReference>
<dbReference type="STRING" id="1511.CLOST_0996"/>
<comment type="similarity">
    <text evidence="2 8 12">Belongs to the glutamyl-tRNA reductase family.</text>
</comment>
<dbReference type="GO" id="GO:0006782">
    <property type="term" value="P:protoporphyrinogen IX biosynthetic process"/>
    <property type="evidence" value="ECO:0007669"/>
    <property type="project" value="UniProtKB-UniRule"/>
</dbReference>
<dbReference type="Pfam" id="PF00745">
    <property type="entry name" value="GlutR_dimer"/>
    <property type="match status" value="1"/>
</dbReference>
<dbReference type="Gene3D" id="3.40.50.720">
    <property type="entry name" value="NAD(P)-binding Rossmann-like Domain"/>
    <property type="match status" value="1"/>
</dbReference>
<dbReference type="Pfam" id="PF01488">
    <property type="entry name" value="Shikimate_DH"/>
    <property type="match status" value="1"/>
</dbReference>
<dbReference type="FunFam" id="3.30.460.30:FF:000001">
    <property type="entry name" value="Glutamyl-tRNA reductase"/>
    <property type="match status" value="1"/>
</dbReference>
<feature type="domain" description="Glutamyl-tRNA reductase N-terminal" evidence="15">
    <location>
        <begin position="9"/>
        <end position="154"/>
    </location>
</feature>
<dbReference type="InterPro" id="IPR018214">
    <property type="entry name" value="GluRdtase_CS"/>
</dbReference>
<dbReference type="HAMAP" id="MF_00087">
    <property type="entry name" value="Glu_tRNA_reductase"/>
    <property type="match status" value="1"/>
</dbReference>
<evidence type="ECO:0000259" key="14">
    <source>
        <dbReference type="Pfam" id="PF01488"/>
    </source>
</evidence>
<dbReference type="GO" id="GO:0050661">
    <property type="term" value="F:NADP binding"/>
    <property type="evidence" value="ECO:0007669"/>
    <property type="project" value="InterPro"/>
</dbReference>
<evidence type="ECO:0000313" key="17">
    <source>
        <dbReference type="Proteomes" id="UP000007041"/>
    </source>
</evidence>
<keyword evidence="6 8" id="KW-0627">Porphyrin biosynthesis</keyword>
<dbReference type="InterPro" id="IPR036453">
    <property type="entry name" value="GluRdtase_dimer_dom_sf"/>
</dbReference>
<accession>E3PXF4</accession>
<dbReference type="SUPFAM" id="SSF69742">
    <property type="entry name" value="Glutamyl tRNA-reductase catalytic, N-terminal domain"/>
    <property type="match status" value="1"/>
</dbReference>
<sequence>MKSVNVAVIGLSHQEAPIEIREMASFSEAKKIEATSMLLDLGIEEVIILSTCNRSEIYIASSTLDEDIKLVKDFYSRYFKSDKISDYIFIKKKDEAINYLYRVCSGLDSIVIGEDQILGQVKDALMTAMELDASKKFMNKLFREAITTAKNIKSTYKISENPLSISYIGVKFLKEKIGDLSDKKAFIIGVGKMGKLALNHLLDEGVTKIYCCNRNPQKIKELKEVYPSIIQVEYENRYDYIPQMDILVSATASTHTVVKKLDLPPITKKLYALDLALPRDIDPDIALDSNIVLFDIDSLKKTSEENEKLRNELSEKAQGLISESISEFHKWKKTIKVDNTIKSLNERCEEIHRDTISYIYRKMDLPCREKRIVEKMLDSALKRLIREPIIALKQIDEDKKQSEYMKVIEELFDLG</sequence>
<dbReference type="CDD" id="cd05213">
    <property type="entry name" value="NAD_bind_Glutamyl_tRNA_reduct"/>
    <property type="match status" value="1"/>
</dbReference>
<organism evidence="16 17">
    <name type="scientific">Acetoanaerobium sticklandii (strain ATCC 12662 / DSM 519 / JCM 1433 / CCUG 9281 / NCIMB 10654 / HF)</name>
    <name type="common">Clostridium sticklandii</name>
    <dbReference type="NCBI Taxonomy" id="499177"/>
    <lineage>
        <taxon>Bacteria</taxon>
        <taxon>Bacillati</taxon>
        <taxon>Bacillota</taxon>
        <taxon>Clostridia</taxon>
        <taxon>Peptostreptococcales</taxon>
        <taxon>Filifactoraceae</taxon>
        <taxon>Acetoanaerobium</taxon>
    </lineage>
</organism>
<gene>
    <name evidence="8 16" type="primary">hemA</name>
    <name evidence="16" type="ordered locus">CLOST_0996</name>
</gene>
<comment type="function">
    <text evidence="8">Catalyzes the NADPH-dependent reduction of glutamyl-tRNA(Glu) to glutamate 1-semialdehyde (GSA).</text>
</comment>
<comment type="catalytic activity">
    <reaction evidence="7 8 12">
        <text>(S)-4-amino-5-oxopentanoate + tRNA(Glu) + NADP(+) = L-glutamyl-tRNA(Glu) + NADPH + H(+)</text>
        <dbReference type="Rhea" id="RHEA:12344"/>
        <dbReference type="Rhea" id="RHEA-COMP:9663"/>
        <dbReference type="Rhea" id="RHEA-COMP:9680"/>
        <dbReference type="ChEBI" id="CHEBI:15378"/>
        <dbReference type="ChEBI" id="CHEBI:57501"/>
        <dbReference type="ChEBI" id="CHEBI:57783"/>
        <dbReference type="ChEBI" id="CHEBI:58349"/>
        <dbReference type="ChEBI" id="CHEBI:78442"/>
        <dbReference type="ChEBI" id="CHEBI:78520"/>
        <dbReference type="EC" id="1.2.1.70"/>
    </reaction>
</comment>
<dbReference type="PANTHER" id="PTHR43120:SF1">
    <property type="entry name" value="GLUTAMYL-TRNA REDUCTASE 1, CHLOROPLASTIC"/>
    <property type="match status" value="1"/>
</dbReference>
<dbReference type="InterPro" id="IPR000343">
    <property type="entry name" value="4pyrrol_synth_GluRdtase"/>
</dbReference>
<evidence type="ECO:0000256" key="10">
    <source>
        <dbReference type="PIRSR" id="PIRSR000445-2"/>
    </source>
</evidence>
<dbReference type="NCBIfam" id="TIGR01035">
    <property type="entry name" value="hemA"/>
    <property type="match status" value="1"/>
</dbReference>
<feature type="binding site" evidence="8 10">
    <location>
        <position position="109"/>
    </location>
    <ligand>
        <name>substrate</name>
    </ligand>
</feature>
<dbReference type="EMBL" id="FP565809">
    <property type="protein sequence ID" value="CBH21119.1"/>
    <property type="molecule type" value="Genomic_DNA"/>
</dbReference>
<comment type="pathway">
    <text evidence="1 8 12">Porphyrin-containing compound metabolism; protoporphyrin-IX biosynthesis; 5-aminolevulinate from L-glutamyl-tRNA(Glu): step 1/2.</text>
</comment>
<keyword evidence="5 8" id="KW-0560">Oxidoreductase</keyword>
<evidence type="ECO:0000256" key="6">
    <source>
        <dbReference type="ARBA" id="ARBA00023244"/>
    </source>
</evidence>
<evidence type="ECO:0000256" key="9">
    <source>
        <dbReference type="PIRSR" id="PIRSR000445-1"/>
    </source>
</evidence>
<evidence type="ECO:0000259" key="15">
    <source>
        <dbReference type="Pfam" id="PF05201"/>
    </source>
</evidence>
<feature type="binding site" evidence="8 10">
    <location>
        <position position="120"/>
    </location>
    <ligand>
        <name>substrate</name>
    </ligand>
</feature>
<dbReference type="AlphaFoldDB" id="E3PXF4"/>
<name>E3PXF4_ACESD</name>
<feature type="binding site" evidence="8 10">
    <location>
        <begin position="51"/>
        <end position="54"/>
    </location>
    <ligand>
        <name>substrate</name>
    </ligand>
</feature>
<evidence type="ECO:0000259" key="13">
    <source>
        <dbReference type="Pfam" id="PF00745"/>
    </source>
</evidence>
<feature type="binding site" evidence="8 11">
    <location>
        <begin position="189"/>
        <end position="194"/>
    </location>
    <ligand>
        <name>NADP(+)</name>
        <dbReference type="ChEBI" id="CHEBI:58349"/>
    </ligand>
</feature>
<evidence type="ECO:0000256" key="12">
    <source>
        <dbReference type="RuleBase" id="RU000584"/>
    </source>
</evidence>
<dbReference type="KEGG" id="cst:CLOST_0996"/>
<dbReference type="Gene3D" id="3.30.460.30">
    <property type="entry name" value="Glutamyl-tRNA reductase, N-terminal domain"/>
    <property type="match status" value="1"/>
</dbReference>
<evidence type="ECO:0000256" key="1">
    <source>
        <dbReference type="ARBA" id="ARBA00005059"/>
    </source>
</evidence>
<dbReference type="InterPro" id="IPR015896">
    <property type="entry name" value="4pyrrol_synth_GluRdtase_dimer"/>
</dbReference>
<evidence type="ECO:0000313" key="16">
    <source>
        <dbReference type="EMBL" id="CBH21119.1"/>
    </source>
</evidence>
<dbReference type="PIRSF" id="PIRSF000445">
    <property type="entry name" value="4pyrrol_synth_GluRdtase"/>
    <property type="match status" value="1"/>
</dbReference>
<evidence type="ECO:0000256" key="7">
    <source>
        <dbReference type="ARBA" id="ARBA00047464"/>
    </source>
</evidence>
<protein>
    <recommendedName>
        <fullName evidence="3 8">Glutamyl-tRNA reductase</fullName>
        <shortName evidence="8">GluTR</shortName>
        <ecNumber evidence="3 8">1.2.1.70</ecNumber>
    </recommendedName>
</protein>
<dbReference type="GO" id="GO:0008883">
    <property type="term" value="F:glutamyl-tRNA reductase activity"/>
    <property type="evidence" value="ECO:0007669"/>
    <property type="project" value="UniProtKB-UniRule"/>
</dbReference>
<comment type="subunit">
    <text evidence="8">Homodimer.</text>
</comment>
<keyword evidence="17" id="KW-1185">Reference proteome</keyword>
<reference evidence="17" key="1">
    <citation type="journal article" date="2010" name="BMC Genomics">
        <title>Clostridium sticklandii, a specialist in amino acid degradation:revisiting its metabolism through its genome sequence.</title>
        <authorList>
            <person name="Fonknechten N."/>
            <person name="Chaussonnerie S."/>
            <person name="Tricot S."/>
            <person name="Lajus A."/>
            <person name="Andreesen J.R."/>
            <person name="Perchat N."/>
            <person name="Pelletier E."/>
            <person name="Gouyvenoux M."/>
            <person name="Barbe V."/>
            <person name="Salanoubat M."/>
            <person name="Le Paslier D."/>
            <person name="Weissenbach J."/>
            <person name="Cohen G.N."/>
            <person name="Kreimeyer A."/>
        </authorList>
    </citation>
    <scope>NUCLEOTIDE SEQUENCE [LARGE SCALE GENOMIC DNA]</scope>
    <source>
        <strain evidence="17">ATCC 12662 / DSM 519 / JCM 1433 / CCUG 9281 / NCIMB 10654 / HF</strain>
    </source>
</reference>
<dbReference type="eggNOG" id="COG0373">
    <property type="taxonomic scope" value="Bacteria"/>
</dbReference>
<dbReference type="SUPFAM" id="SSF69075">
    <property type="entry name" value="Glutamyl tRNA-reductase dimerization domain"/>
    <property type="match status" value="1"/>
</dbReference>
<dbReference type="PROSITE" id="PS00747">
    <property type="entry name" value="GLUTR"/>
    <property type="match status" value="1"/>
</dbReference>
<evidence type="ECO:0000256" key="8">
    <source>
        <dbReference type="HAMAP-Rule" id="MF_00087"/>
    </source>
</evidence>
<feature type="binding site" evidence="8 10">
    <location>
        <begin position="114"/>
        <end position="116"/>
    </location>
    <ligand>
        <name>substrate</name>
    </ligand>
</feature>
<feature type="domain" description="Quinate/shikimate 5-dehydrogenase/glutamyl-tRNA reductase" evidence="14">
    <location>
        <begin position="174"/>
        <end position="301"/>
    </location>
</feature>
<dbReference type="UniPathway" id="UPA00251">
    <property type="reaction ID" value="UER00316"/>
</dbReference>
<dbReference type="EC" id="1.2.1.70" evidence="3 8"/>